<gene>
    <name evidence="4" type="ORF">E3O21_06515</name>
    <name evidence="3" type="ORF">SAMN05216368_1341</name>
</gene>
<protein>
    <submittedName>
        <fullName evidence="4">Integrase</fullName>
    </submittedName>
    <submittedName>
        <fullName evidence="3">Site-specific recombinase XerD</fullName>
    </submittedName>
</protein>
<dbReference type="InterPro" id="IPR013762">
    <property type="entry name" value="Integrase-like_cat_sf"/>
</dbReference>
<keyword evidence="1" id="KW-0233">DNA recombination</keyword>
<dbReference type="GO" id="GO:0015074">
    <property type="term" value="P:DNA integration"/>
    <property type="evidence" value="ECO:0007669"/>
    <property type="project" value="InterPro"/>
</dbReference>
<dbReference type="EMBL" id="SOFD01000019">
    <property type="protein sequence ID" value="TFB78253.1"/>
    <property type="molecule type" value="Genomic_DNA"/>
</dbReference>
<dbReference type="STRING" id="1424659.SAMN05216368_1341"/>
<keyword evidence="6" id="KW-1185">Reference proteome</keyword>
<dbReference type="PANTHER" id="PTHR30349">
    <property type="entry name" value="PHAGE INTEGRASE-RELATED"/>
    <property type="match status" value="1"/>
</dbReference>
<dbReference type="PROSITE" id="PS51898">
    <property type="entry name" value="TYR_RECOMBINASE"/>
    <property type="match status" value="1"/>
</dbReference>
<accession>A0A4R8V8K3</accession>
<evidence type="ECO:0000313" key="6">
    <source>
        <dbReference type="Proteomes" id="UP000298252"/>
    </source>
</evidence>
<dbReference type="PANTHER" id="PTHR30349:SF90">
    <property type="entry name" value="TYROSINE RECOMBINASE XERD"/>
    <property type="match status" value="1"/>
</dbReference>
<dbReference type="InterPro" id="IPR050090">
    <property type="entry name" value="Tyrosine_recombinase_XerCD"/>
</dbReference>
<reference evidence="3 5" key="1">
    <citation type="submission" date="2016-10" db="EMBL/GenBank/DDBJ databases">
        <authorList>
            <person name="Varghese N."/>
            <person name="Submissions S."/>
        </authorList>
    </citation>
    <scope>NUCLEOTIDE SEQUENCE [LARGE SCALE GENOMIC DNA]</scope>
    <source>
        <strain evidence="3 5">CGMCC 1.11215</strain>
    </source>
</reference>
<dbReference type="Proteomes" id="UP000298252">
    <property type="component" value="Unassembled WGS sequence"/>
</dbReference>
<dbReference type="InterPro" id="IPR002104">
    <property type="entry name" value="Integrase_catalytic"/>
</dbReference>
<dbReference type="Pfam" id="PF00589">
    <property type="entry name" value="Phage_integrase"/>
    <property type="match status" value="1"/>
</dbReference>
<name>A0A4R8V8K3_9MICO</name>
<organism evidence="3 5">
    <name type="scientific">Cryobacterium flavum</name>
    <dbReference type="NCBI Taxonomy" id="1424659"/>
    <lineage>
        <taxon>Bacteria</taxon>
        <taxon>Bacillati</taxon>
        <taxon>Actinomycetota</taxon>
        <taxon>Actinomycetes</taxon>
        <taxon>Micrococcales</taxon>
        <taxon>Microbacteriaceae</taxon>
        <taxon>Cryobacterium</taxon>
    </lineage>
</organism>
<dbReference type="AlphaFoldDB" id="A0A4R8V8K3"/>
<evidence type="ECO:0000256" key="1">
    <source>
        <dbReference type="ARBA" id="ARBA00023172"/>
    </source>
</evidence>
<dbReference type="GO" id="GO:0003677">
    <property type="term" value="F:DNA binding"/>
    <property type="evidence" value="ECO:0007669"/>
    <property type="project" value="InterPro"/>
</dbReference>
<dbReference type="GO" id="GO:0006310">
    <property type="term" value="P:DNA recombination"/>
    <property type="evidence" value="ECO:0007669"/>
    <property type="project" value="UniProtKB-KW"/>
</dbReference>
<sequence length="412" mass="44182">MTKKSPTARPHVDPIPRVPVGPLAPGVLAECSSWLSEQGYSPGSAAGIVNLLVRLSLWMQAEGAGTDQVGQALLDRFVASERSRAVVAASVTTCMGTMRRFLIAAGYFAASENEVCAVTEAQTAVTEWRTWMRDDRGLLEKTIDARCYYGAGLVDVVATPDGTVEWFRLGAPVVNAYVAERGRPHGVVTRAHIVDAVRCLLRWALSTGRIRRDPTAGVLKPPGTRRALPRGVGADQVAALLSVCDPVTAIGARDRAVVTILVRLGLRAGEAARLTLDDIDWTAGQLKVSGKGREHTLPIPVDVGEALEAWLRARPPALDRGVFVRMKAPRRRMTPSGVSGIIARLSDLAGVDRIYAHRLRHTAAMDVLAAGGTLTEAKELLGHVYTVTTMAYAKVDLVSLRALAVPFGQVPR</sequence>
<dbReference type="Gene3D" id="1.10.443.10">
    <property type="entry name" value="Intergrase catalytic core"/>
    <property type="match status" value="1"/>
</dbReference>
<reference evidence="4 6" key="2">
    <citation type="submission" date="2019-03" db="EMBL/GenBank/DDBJ databases">
        <title>Genomics of glacier-inhabiting Cryobacterium strains.</title>
        <authorList>
            <person name="Liu Q."/>
            <person name="Xin Y.-H."/>
        </authorList>
    </citation>
    <scope>NUCLEOTIDE SEQUENCE [LARGE SCALE GENOMIC DNA]</scope>
    <source>
        <strain evidence="4 6">Hh8</strain>
    </source>
</reference>
<evidence type="ECO:0000259" key="2">
    <source>
        <dbReference type="PROSITE" id="PS51898"/>
    </source>
</evidence>
<feature type="domain" description="Tyr recombinase" evidence="2">
    <location>
        <begin position="227"/>
        <end position="405"/>
    </location>
</feature>
<dbReference type="EMBL" id="FNIB01000034">
    <property type="protein sequence ID" value="SDO65994.1"/>
    <property type="molecule type" value="Genomic_DNA"/>
</dbReference>
<evidence type="ECO:0000313" key="3">
    <source>
        <dbReference type="EMBL" id="SDO65994.1"/>
    </source>
</evidence>
<evidence type="ECO:0000313" key="5">
    <source>
        <dbReference type="Proteomes" id="UP000199639"/>
    </source>
</evidence>
<dbReference type="SUPFAM" id="SSF56349">
    <property type="entry name" value="DNA breaking-rejoining enzymes"/>
    <property type="match status" value="1"/>
</dbReference>
<evidence type="ECO:0000313" key="4">
    <source>
        <dbReference type="EMBL" id="TFB78253.1"/>
    </source>
</evidence>
<dbReference type="Proteomes" id="UP000199639">
    <property type="component" value="Unassembled WGS sequence"/>
</dbReference>
<proteinExistence type="predicted"/>
<dbReference type="InterPro" id="IPR011010">
    <property type="entry name" value="DNA_brk_join_enz"/>
</dbReference>